<proteinExistence type="predicted"/>
<sequence>MAALCASAGVEAQQGARANPTCPENPNWSNYREMRFTVQERPGQRPVLLAEGAIDDNLIPRLRAAIEAFQGDEIWLRSPGGNARVGNEAGRIIRENNLQTRIPAGWACFSACNFLFMGGTARYVDNGGLFIVHMFTHTSDRQAIRQQVAQGEDNTIGLIGDIEQDSALLASEDNDFLIRMGISRRLLTEVMYQQSAVGDGDPRTRMRCLTQAEVNTYNVATVPWAGTTPSQNQPARRSGK</sequence>
<protein>
    <recommendedName>
        <fullName evidence="3">Peptidase S14</fullName>
    </recommendedName>
</protein>
<dbReference type="RefSeq" id="WP_147044518.1">
    <property type="nucleotide sequence ID" value="NZ_VOQQ01000001.1"/>
</dbReference>
<dbReference type="AlphaFoldDB" id="A0A5C6U019"/>
<dbReference type="OrthoDB" id="5936191at2"/>
<organism evidence="1 2">
    <name type="scientific">Allosphingosinicella ginsenosidimutans</name>
    <dbReference type="NCBI Taxonomy" id="1176539"/>
    <lineage>
        <taxon>Bacteria</taxon>
        <taxon>Pseudomonadati</taxon>
        <taxon>Pseudomonadota</taxon>
        <taxon>Alphaproteobacteria</taxon>
        <taxon>Sphingomonadales</taxon>
        <taxon>Sphingomonadaceae</taxon>
        <taxon>Allosphingosinicella</taxon>
    </lineage>
</organism>
<reference evidence="1 2" key="1">
    <citation type="journal article" date="2015" name="J. Microbiol.">
        <title>Sphingosinicella ginsenosidimutans sp. nov., with ginsenoside converting activity.</title>
        <authorList>
            <person name="Kim J.K."/>
            <person name="Kang M.S."/>
            <person name="Park S.C."/>
            <person name="Kim K.M."/>
            <person name="Choi K."/>
            <person name="Yoon M.H."/>
            <person name="Im W.T."/>
        </authorList>
    </citation>
    <scope>NUCLEOTIDE SEQUENCE [LARGE SCALE GENOMIC DNA]</scope>
    <source>
        <strain evidence="1 2">BS-11</strain>
    </source>
</reference>
<evidence type="ECO:0000313" key="2">
    <source>
        <dbReference type="Proteomes" id="UP000321249"/>
    </source>
</evidence>
<dbReference type="Proteomes" id="UP000321249">
    <property type="component" value="Unassembled WGS sequence"/>
</dbReference>
<keyword evidence="2" id="KW-1185">Reference proteome</keyword>
<dbReference type="EMBL" id="VOQQ01000001">
    <property type="protein sequence ID" value="TXC65105.1"/>
    <property type="molecule type" value="Genomic_DNA"/>
</dbReference>
<evidence type="ECO:0008006" key="3">
    <source>
        <dbReference type="Google" id="ProtNLM"/>
    </source>
</evidence>
<dbReference type="Gene3D" id="3.90.226.10">
    <property type="entry name" value="2-enoyl-CoA Hydratase, Chain A, domain 1"/>
    <property type="match status" value="1"/>
</dbReference>
<dbReference type="SUPFAM" id="SSF52096">
    <property type="entry name" value="ClpP/crotonase"/>
    <property type="match status" value="1"/>
</dbReference>
<evidence type="ECO:0000313" key="1">
    <source>
        <dbReference type="EMBL" id="TXC65105.1"/>
    </source>
</evidence>
<comment type="caution">
    <text evidence="1">The sequence shown here is derived from an EMBL/GenBank/DDBJ whole genome shotgun (WGS) entry which is preliminary data.</text>
</comment>
<accession>A0A5C6U019</accession>
<dbReference type="InterPro" id="IPR029045">
    <property type="entry name" value="ClpP/crotonase-like_dom_sf"/>
</dbReference>
<name>A0A5C6U019_9SPHN</name>
<gene>
    <name evidence="1" type="ORF">FRZ32_14970</name>
</gene>